<proteinExistence type="predicted"/>
<protein>
    <recommendedName>
        <fullName evidence="3">Calcium-binding protein</fullName>
    </recommendedName>
</protein>
<organism evidence="2">
    <name type="scientific">Symploca sp. SIO1C4</name>
    <dbReference type="NCBI Taxonomy" id="2607765"/>
    <lineage>
        <taxon>Bacteria</taxon>
        <taxon>Bacillati</taxon>
        <taxon>Cyanobacteriota</taxon>
        <taxon>Cyanophyceae</taxon>
        <taxon>Coleofasciculales</taxon>
        <taxon>Coleofasciculaceae</taxon>
        <taxon>Symploca</taxon>
    </lineage>
</organism>
<comment type="caution">
    <text evidence="2">The sequence shown here is derived from an EMBL/GenBank/DDBJ whole genome shotgun (WGS) entry which is preliminary data.</text>
</comment>
<dbReference type="EMBL" id="JAAHFQ010000633">
    <property type="protein sequence ID" value="NER30740.1"/>
    <property type="molecule type" value="Genomic_DNA"/>
</dbReference>
<evidence type="ECO:0000256" key="1">
    <source>
        <dbReference type="SAM" id="MobiDB-lite"/>
    </source>
</evidence>
<evidence type="ECO:0008006" key="3">
    <source>
        <dbReference type="Google" id="ProtNLM"/>
    </source>
</evidence>
<dbReference type="PRINTS" id="PR00313">
    <property type="entry name" value="CABNDNGRPT"/>
</dbReference>
<accession>A0A6B3NGF2</accession>
<feature type="compositionally biased region" description="Low complexity" evidence="1">
    <location>
        <begin position="38"/>
        <end position="65"/>
    </location>
</feature>
<name>A0A6B3NGF2_9CYAN</name>
<dbReference type="AlphaFoldDB" id="A0A6B3NGF2"/>
<gene>
    <name evidence="2" type="ORF">F6J89_24770</name>
</gene>
<dbReference type="InterPro" id="IPR001343">
    <property type="entry name" value="Hemolysn_Ca-bd"/>
</dbReference>
<evidence type="ECO:0000313" key="2">
    <source>
        <dbReference type="EMBL" id="NER30740.1"/>
    </source>
</evidence>
<dbReference type="InterPro" id="IPR011049">
    <property type="entry name" value="Serralysin-like_metalloprot_C"/>
</dbReference>
<dbReference type="SUPFAM" id="SSF51120">
    <property type="entry name" value="beta-Roll"/>
    <property type="match status" value="1"/>
</dbReference>
<dbReference type="Gene3D" id="2.150.10.10">
    <property type="entry name" value="Serralysin-like metalloprotease, C-terminal"/>
    <property type="match status" value="1"/>
</dbReference>
<sequence length="269" mass="27405">MLLNLLDLINSGFSSVSSRVSALIGGIGTQSSISATINSPNSSSEENDNASGSTDTNTNTSKINSINGSEIVTPYLEGSNNSISSRSSVVSNGNNSSARVSASVGTSTISIISSDGNDTLLGGEGNDALTGAEGNDVLFGSLGTDTLTGWNGGDTFVLEPSIVNPITDPLLADVITDFNADQGDKIALTGGLSQDNILLEVFDSNDDGNADATLVRFAANDRGSILGVFLGSVNAVGESTLTNSDFITLSLEELQAIGLPGEIFLADKI</sequence>
<reference evidence="2" key="1">
    <citation type="submission" date="2019-11" db="EMBL/GenBank/DDBJ databases">
        <title>Genomic insights into an expanded diversity of filamentous marine cyanobacteria reveals the extraordinary biosynthetic potential of Moorea and Okeania.</title>
        <authorList>
            <person name="Ferreira Leao T."/>
            <person name="Wang M."/>
            <person name="Moss N."/>
            <person name="Da Silva R."/>
            <person name="Sanders J."/>
            <person name="Nurk S."/>
            <person name="Gurevich A."/>
            <person name="Humphrey G."/>
            <person name="Reher R."/>
            <person name="Zhu Q."/>
            <person name="Belda-Ferre P."/>
            <person name="Glukhov E."/>
            <person name="Rex R."/>
            <person name="Dorrestein P.C."/>
            <person name="Knight R."/>
            <person name="Pevzner P."/>
            <person name="Gerwick W.H."/>
            <person name="Gerwick L."/>
        </authorList>
    </citation>
    <scope>NUCLEOTIDE SEQUENCE</scope>
    <source>
        <strain evidence="2">SIO1C4</strain>
    </source>
</reference>
<dbReference type="GO" id="GO:0005509">
    <property type="term" value="F:calcium ion binding"/>
    <property type="evidence" value="ECO:0007669"/>
    <property type="project" value="InterPro"/>
</dbReference>
<dbReference type="Pfam" id="PF00353">
    <property type="entry name" value="HemolysinCabind"/>
    <property type="match status" value="1"/>
</dbReference>
<feature type="region of interest" description="Disordered" evidence="1">
    <location>
        <begin position="34"/>
        <end position="65"/>
    </location>
</feature>